<dbReference type="SUPFAM" id="SSF56281">
    <property type="entry name" value="Metallo-hydrolase/oxidoreductase"/>
    <property type="match status" value="1"/>
</dbReference>
<evidence type="ECO:0000259" key="2">
    <source>
        <dbReference type="Pfam" id="PF00753"/>
    </source>
</evidence>
<keyword evidence="3" id="KW-0378">Hydrolase</keyword>
<dbReference type="PANTHER" id="PTHR42951">
    <property type="entry name" value="METALLO-BETA-LACTAMASE DOMAIN-CONTAINING"/>
    <property type="match status" value="1"/>
</dbReference>
<keyword evidence="4" id="KW-1185">Reference proteome</keyword>
<dbReference type="InterPro" id="IPR036866">
    <property type="entry name" value="RibonucZ/Hydroxyglut_hydro"/>
</dbReference>
<dbReference type="Pfam" id="PF00753">
    <property type="entry name" value="Lactamase_B"/>
    <property type="match status" value="1"/>
</dbReference>
<sequence>MELVEVLPQLYLLRFNVGQAYLWSDADSLTLIDSGPGGSAPAIAEAVRSLGRRPGDIQRIIITHGHEDHVGGAAEAAGIPRGPPNPWPGRPSWIPRRPASGTAR</sequence>
<dbReference type="AlphaFoldDB" id="A0A7W7VU53"/>
<dbReference type="Gene3D" id="3.60.15.10">
    <property type="entry name" value="Ribonuclease Z/Hydroxyacylglutathione hydrolase-like"/>
    <property type="match status" value="1"/>
</dbReference>
<name>A0A7W7VU53_KITKI</name>
<evidence type="ECO:0000256" key="1">
    <source>
        <dbReference type="SAM" id="MobiDB-lite"/>
    </source>
</evidence>
<organism evidence="3 4">
    <name type="scientific">Kitasatospora kifunensis</name>
    <name type="common">Streptomyces kifunensis</name>
    <dbReference type="NCBI Taxonomy" id="58351"/>
    <lineage>
        <taxon>Bacteria</taxon>
        <taxon>Bacillati</taxon>
        <taxon>Actinomycetota</taxon>
        <taxon>Actinomycetes</taxon>
        <taxon>Kitasatosporales</taxon>
        <taxon>Streptomycetaceae</taxon>
        <taxon>Kitasatospora</taxon>
    </lineage>
</organism>
<evidence type="ECO:0000313" key="4">
    <source>
        <dbReference type="Proteomes" id="UP000540506"/>
    </source>
</evidence>
<feature type="domain" description="Metallo-beta-lactamase" evidence="2">
    <location>
        <begin position="18"/>
        <end position="76"/>
    </location>
</feature>
<proteinExistence type="predicted"/>
<dbReference type="InterPro" id="IPR001279">
    <property type="entry name" value="Metallo-B-lactamas"/>
</dbReference>
<dbReference type="EMBL" id="JACHJV010000001">
    <property type="protein sequence ID" value="MBB4922304.1"/>
    <property type="molecule type" value="Genomic_DNA"/>
</dbReference>
<comment type="caution">
    <text evidence="3">The sequence shown here is derived from an EMBL/GenBank/DDBJ whole genome shotgun (WGS) entry which is preliminary data.</text>
</comment>
<accession>A0A7W7VU53</accession>
<protein>
    <submittedName>
        <fullName evidence="3">Glyoxylase-like metal-dependent hydrolase (Beta-lactamase superfamily II)</fullName>
    </submittedName>
</protein>
<dbReference type="PANTHER" id="PTHR42951:SF17">
    <property type="entry name" value="METALLO-BETA-LACTAMASE DOMAIN-CONTAINING PROTEIN"/>
    <property type="match status" value="1"/>
</dbReference>
<gene>
    <name evidence="3" type="ORF">FHR34_001297</name>
</gene>
<dbReference type="GO" id="GO:0016787">
    <property type="term" value="F:hydrolase activity"/>
    <property type="evidence" value="ECO:0007669"/>
    <property type="project" value="UniProtKB-KW"/>
</dbReference>
<evidence type="ECO:0000313" key="3">
    <source>
        <dbReference type="EMBL" id="MBB4922304.1"/>
    </source>
</evidence>
<reference evidence="3 4" key="1">
    <citation type="submission" date="2020-08" db="EMBL/GenBank/DDBJ databases">
        <title>Sequencing the genomes of 1000 actinobacteria strains.</title>
        <authorList>
            <person name="Klenk H.-P."/>
        </authorList>
    </citation>
    <scope>NUCLEOTIDE SEQUENCE [LARGE SCALE GENOMIC DNA]</scope>
    <source>
        <strain evidence="3 4">DSM 41654</strain>
    </source>
</reference>
<feature type="region of interest" description="Disordered" evidence="1">
    <location>
        <begin position="71"/>
        <end position="104"/>
    </location>
</feature>
<dbReference type="InterPro" id="IPR050855">
    <property type="entry name" value="NDM-1-like"/>
</dbReference>
<dbReference type="RefSeq" id="WP_184934501.1">
    <property type="nucleotide sequence ID" value="NZ_JACHJV010000001.1"/>
</dbReference>
<dbReference type="Proteomes" id="UP000540506">
    <property type="component" value="Unassembled WGS sequence"/>
</dbReference>